<evidence type="ECO:0000313" key="1">
    <source>
        <dbReference type="EMBL" id="SDX71243.1"/>
    </source>
</evidence>
<dbReference type="EMBL" id="FNNO01000036">
    <property type="protein sequence ID" value="SDX71243.1"/>
    <property type="molecule type" value="Genomic_DNA"/>
</dbReference>
<reference evidence="1 2" key="1">
    <citation type="submission" date="2016-10" db="EMBL/GenBank/DDBJ databases">
        <authorList>
            <person name="Varghese N."/>
            <person name="Submissions S."/>
        </authorList>
    </citation>
    <scope>NUCLEOTIDE SEQUENCE [LARGE SCALE GENOMIC DNA]</scope>
    <source>
        <strain evidence="1 2">DSM 25353</strain>
    </source>
</reference>
<organism evidence="1 2">
    <name type="scientific">Hydrobacter penzbergensis</name>
    <dbReference type="NCBI Taxonomy" id="1235997"/>
    <lineage>
        <taxon>Bacteria</taxon>
        <taxon>Pseudomonadati</taxon>
        <taxon>Bacteroidota</taxon>
        <taxon>Chitinophagia</taxon>
        <taxon>Chitinophagales</taxon>
        <taxon>Chitinophagaceae</taxon>
        <taxon>Hydrobacter</taxon>
    </lineage>
</organism>
<dbReference type="Proteomes" id="UP000198711">
    <property type="component" value="Unassembled WGS sequence"/>
</dbReference>
<name>A0A8X8IGB4_9BACT</name>
<gene>
    <name evidence="1" type="ORF">SAMN05444410_1361</name>
</gene>
<accession>A0A8X8IGB4</accession>
<keyword evidence="2" id="KW-1185">Reference proteome</keyword>
<protein>
    <submittedName>
        <fullName evidence="1">Uncharacterized protein</fullName>
    </submittedName>
</protein>
<sequence>KNKHLPDIPTANEVEKKGISVGDNQALLLKKIEELTLYVIDLKKENRLLKKEVNVIKTKIEKKK</sequence>
<comment type="caution">
    <text evidence="1">The sequence shown here is derived from an EMBL/GenBank/DDBJ whole genome shotgun (WGS) entry which is preliminary data.</text>
</comment>
<dbReference type="AlphaFoldDB" id="A0A8X8IGB4"/>
<proteinExistence type="predicted"/>
<feature type="non-terminal residue" evidence="1">
    <location>
        <position position="1"/>
    </location>
</feature>
<evidence type="ECO:0000313" key="2">
    <source>
        <dbReference type="Proteomes" id="UP000198711"/>
    </source>
</evidence>